<dbReference type="PANTHER" id="PTHR35807">
    <property type="entry name" value="TRANSCRIPTIONAL REGULATOR REDD-RELATED"/>
    <property type="match status" value="1"/>
</dbReference>
<dbReference type="InterPro" id="IPR019734">
    <property type="entry name" value="TPR_rpt"/>
</dbReference>
<dbReference type="SMART" id="SM00862">
    <property type="entry name" value="Trans_reg_C"/>
    <property type="match status" value="1"/>
</dbReference>
<proteinExistence type="inferred from homology"/>
<evidence type="ECO:0000259" key="6">
    <source>
        <dbReference type="PROSITE" id="PS51755"/>
    </source>
</evidence>
<dbReference type="SUPFAM" id="SSF46894">
    <property type="entry name" value="C-terminal effector domain of the bipartite response regulators"/>
    <property type="match status" value="1"/>
</dbReference>
<keyword evidence="8" id="KW-1185">Reference proteome</keyword>
<evidence type="ECO:0000313" key="7">
    <source>
        <dbReference type="EMBL" id="TQL76593.1"/>
    </source>
</evidence>
<evidence type="ECO:0000256" key="4">
    <source>
        <dbReference type="ARBA" id="ARBA00023163"/>
    </source>
</evidence>
<dbReference type="CDD" id="cd15831">
    <property type="entry name" value="BTAD"/>
    <property type="match status" value="1"/>
</dbReference>
<evidence type="ECO:0000256" key="3">
    <source>
        <dbReference type="ARBA" id="ARBA00023125"/>
    </source>
</evidence>
<dbReference type="InterPro" id="IPR005158">
    <property type="entry name" value="BTAD"/>
</dbReference>
<dbReference type="InterPro" id="IPR001867">
    <property type="entry name" value="OmpR/PhoB-type_DNA-bd"/>
</dbReference>
<evidence type="ECO:0000256" key="1">
    <source>
        <dbReference type="ARBA" id="ARBA00005820"/>
    </source>
</evidence>
<dbReference type="SUPFAM" id="SSF48452">
    <property type="entry name" value="TPR-like"/>
    <property type="match status" value="2"/>
</dbReference>
<feature type="domain" description="OmpR/PhoB-type" evidence="6">
    <location>
        <begin position="1"/>
        <end position="93"/>
    </location>
</feature>
<feature type="DNA-binding region" description="OmpR/PhoB-type" evidence="5">
    <location>
        <begin position="1"/>
        <end position="93"/>
    </location>
</feature>
<dbReference type="GO" id="GO:0043531">
    <property type="term" value="F:ADP binding"/>
    <property type="evidence" value="ECO:0007669"/>
    <property type="project" value="InterPro"/>
</dbReference>
<dbReference type="Gene3D" id="3.40.50.300">
    <property type="entry name" value="P-loop containing nucleotide triphosphate hydrolases"/>
    <property type="match status" value="1"/>
</dbReference>
<dbReference type="Gene3D" id="1.25.40.10">
    <property type="entry name" value="Tetratricopeptide repeat domain"/>
    <property type="match status" value="3"/>
</dbReference>
<dbReference type="SUPFAM" id="SSF52540">
    <property type="entry name" value="P-loop containing nucleoside triphosphate hydrolases"/>
    <property type="match status" value="1"/>
</dbReference>
<protein>
    <submittedName>
        <fullName evidence="7">DNA-binding SARP family transcriptional activator</fullName>
    </submittedName>
</protein>
<dbReference type="InterPro" id="IPR036388">
    <property type="entry name" value="WH-like_DNA-bd_sf"/>
</dbReference>
<comment type="similarity">
    <text evidence="1">Belongs to the AfsR/DnrI/RedD regulatory family.</text>
</comment>
<dbReference type="SMART" id="SM00028">
    <property type="entry name" value="TPR"/>
    <property type="match status" value="4"/>
</dbReference>
<keyword evidence="2" id="KW-0805">Transcription regulation</keyword>
<dbReference type="InterPro" id="IPR011717">
    <property type="entry name" value="TPR-4"/>
</dbReference>
<dbReference type="Proteomes" id="UP000317043">
    <property type="component" value="Unassembled WGS sequence"/>
</dbReference>
<dbReference type="Gene3D" id="1.10.10.10">
    <property type="entry name" value="Winged helix-like DNA-binding domain superfamily/Winged helix DNA-binding domain"/>
    <property type="match status" value="1"/>
</dbReference>
<dbReference type="Pfam" id="PF07721">
    <property type="entry name" value="TPR_4"/>
    <property type="match status" value="3"/>
</dbReference>
<dbReference type="GO" id="GO:0006355">
    <property type="term" value="P:regulation of DNA-templated transcription"/>
    <property type="evidence" value="ECO:0007669"/>
    <property type="project" value="InterPro"/>
</dbReference>
<dbReference type="InterPro" id="IPR027417">
    <property type="entry name" value="P-loop_NTPase"/>
</dbReference>
<dbReference type="EMBL" id="VFOW01000001">
    <property type="protein sequence ID" value="TQL76593.1"/>
    <property type="molecule type" value="Genomic_DNA"/>
</dbReference>
<dbReference type="PROSITE" id="PS51755">
    <property type="entry name" value="OMPR_PHOB"/>
    <property type="match status" value="1"/>
</dbReference>
<dbReference type="Pfam" id="PF00486">
    <property type="entry name" value="Trans_reg_C"/>
    <property type="match status" value="1"/>
</dbReference>
<evidence type="ECO:0000313" key="8">
    <source>
        <dbReference type="Proteomes" id="UP000317043"/>
    </source>
</evidence>
<evidence type="ECO:0000256" key="5">
    <source>
        <dbReference type="PROSITE-ProRule" id="PRU01091"/>
    </source>
</evidence>
<dbReference type="PRINTS" id="PR00364">
    <property type="entry name" value="DISEASERSIST"/>
</dbReference>
<keyword evidence="3 5" id="KW-0238">DNA-binding</keyword>
<name>A0A543AVH6_9ACTN</name>
<dbReference type="InParanoid" id="A0A543AVH6"/>
<organism evidence="7 8">
    <name type="scientific">Stackebrandtia endophytica</name>
    <dbReference type="NCBI Taxonomy" id="1496996"/>
    <lineage>
        <taxon>Bacteria</taxon>
        <taxon>Bacillati</taxon>
        <taxon>Actinomycetota</taxon>
        <taxon>Actinomycetes</taxon>
        <taxon>Glycomycetales</taxon>
        <taxon>Glycomycetaceae</taxon>
        <taxon>Stackebrandtia</taxon>
    </lineage>
</organism>
<dbReference type="SMART" id="SM01043">
    <property type="entry name" value="BTAD"/>
    <property type="match status" value="1"/>
</dbReference>
<reference evidence="7 8" key="1">
    <citation type="submission" date="2019-06" db="EMBL/GenBank/DDBJ databases">
        <title>Sequencing the genomes of 1000 actinobacteria strains.</title>
        <authorList>
            <person name="Klenk H.-P."/>
        </authorList>
    </citation>
    <scope>NUCLEOTIDE SEQUENCE [LARGE SCALE GENOMIC DNA]</scope>
    <source>
        <strain evidence="7 8">DSM 45928</strain>
    </source>
</reference>
<dbReference type="RefSeq" id="WP_142038217.1">
    <property type="nucleotide sequence ID" value="NZ_JBHTGS010000001.1"/>
</dbReference>
<dbReference type="InterPro" id="IPR051677">
    <property type="entry name" value="AfsR-DnrI-RedD_regulator"/>
</dbReference>
<dbReference type="PANTHER" id="PTHR35807:SF1">
    <property type="entry name" value="TRANSCRIPTIONAL REGULATOR REDD"/>
    <property type="match status" value="1"/>
</dbReference>
<dbReference type="Pfam" id="PF03704">
    <property type="entry name" value="BTAD"/>
    <property type="match status" value="1"/>
</dbReference>
<dbReference type="OrthoDB" id="581105at2"/>
<gene>
    <name evidence="7" type="ORF">FB566_2125</name>
</gene>
<comment type="caution">
    <text evidence="7">The sequence shown here is derived from an EMBL/GenBank/DDBJ whole genome shotgun (WGS) entry which is preliminary data.</text>
</comment>
<dbReference type="AlphaFoldDB" id="A0A543AVH6"/>
<dbReference type="GO" id="GO:0042802">
    <property type="term" value="F:identical protein binding"/>
    <property type="evidence" value="ECO:0007669"/>
    <property type="project" value="InterPro"/>
</dbReference>
<dbReference type="InterPro" id="IPR011990">
    <property type="entry name" value="TPR-like_helical_dom_sf"/>
</dbReference>
<dbReference type="InterPro" id="IPR016032">
    <property type="entry name" value="Sig_transdc_resp-reg_C-effctor"/>
</dbReference>
<dbReference type="GO" id="GO:0003677">
    <property type="term" value="F:DNA binding"/>
    <property type="evidence" value="ECO:0007669"/>
    <property type="project" value="UniProtKB-UniRule"/>
</dbReference>
<accession>A0A543AVH6</accession>
<keyword evidence="4" id="KW-0804">Transcription</keyword>
<sequence>MFLRVLGRVEVAVDGQWHRAGPAKQSAILAALALTPNRPVPQAMLIHRAWGAESPSSSRSGLYSYIARLRRLLAPIPDAAIERADSDGYRLVVPEGAVDLFVMREQAAKAVESARLGDAAASIDHWRRAVGLWRGDPLGLITTSWADRVRKALLREHLENLRELFAAELDGGNHSVIIGELTEFAAAYPQQETLTEQLMRAMYLSGRQVDALALYAEAASRLRREFGVEPGRGLRQMHRRILRHDPQLYPAGSIRPDPLLPRQLPVPPQIVGRADKLEQLNRLYSSYQVDNGVPVLLITGMGGIGKTSLAVTWGHQIASQFPDGQLFCDLGAHSAGPARPVTDVLGQMLRSLGVAGPDIPDGLTDRIGLFRSRTASRRLLVLMDNVADPAEVRALTPTGPGSLVLVTSRHSLSGLVALQGARRLVIDTLSSGASRDLLTELVGSDVVAREFAAVGELITICGGLPLALRIAAARIAGRPSPAITGYVAELRAGTALRSLAMPDYPAAVQSAFEHSYTRLPDHARSVFRCLGVSPGPTVPMGAVAAMSGLPRGEVEQLVRLLCSVHLATQTSRGIELHDLLRQYAGELMDETEKATASRRLLDWYVYSARMASDAFSATGLHLRVPPKPPGLTIPSFTTADESLEWFSQEQANISAVARWAAERDDPAAWLLPDAMRLYLTRVGDLQLRSDLIATALSAARRLGNRTAIAAMKVTLGREAKVRGDQRTAERLMLEALEAAEESPDMAGLVHIDLSELYYRNGKLDDAAEHARKGLSMSVDVGRRQRMIGGNVLGSVCRERGELDRSRELLTELAEGLSGPIRTPALWNLAVTCRDQGDLVAATAHAESALEHAGSYFLARSYVLDVLARIHIERGELESARARAIESYELLRDRNSGLYVPRAMVTMAWCTGAADEADSLAATAASRAAELILPWVETDAHLVRSHAQLTLGRPEEALRSATAALAKSERYGYRVLGARVHCIVSRIHHRLGDRDAAMRHADTALSDFSECGDRVGEGRAMALVAGLRDDAALAERARRMLTDRGAAAAPPLPEPG</sequence>
<dbReference type="GO" id="GO:0000160">
    <property type="term" value="P:phosphorelay signal transduction system"/>
    <property type="evidence" value="ECO:0007669"/>
    <property type="project" value="InterPro"/>
</dbReference>
<evidence type="ECO:0000256" key="2">
    <source>
        <dbReference type="ARBA" id="ARBA00023015"/>
    </source>
</evidence>